<keyword evidence="3 6" id="KW-0564">Palmitate</keyword>
<dbReference type="InterPro" id="IPR011990">
    <property type="entry name" value="TPR-like_helical_dom_sf"/>
</dbReference>
<keyword evidence="2 6" id="KW-0472">Membrane</keyword>
<protein>
    <recommendedName>
        <fullName evidence="6">Outer membrane protein assembly factor BamD</fullName>
    </recommendedName>
</protein>
<dbReference type="CDD" id="cd15830">
    <property type="entry name" value="BamD"/>
    <property type="match status" value="1"/>
</dbReference>
<sequence length="266" mass="31072">MRIGIVVIMMLFLASCAIFGPPTELDDTKGLSAERIYEKASERMASKDYKKSVEYLKKLESRYPNSKYGAQAKLDMAYAYYKQQDAAQCVSTIERFIKIHPNHPNLDYAYYLKGVAYFKERGIVEKATFQDVSDRDPKVLRQSFLAFKDLLTLYPNTRYGKDATERMIYLKNKLADHELHIARHYMKVKAYVAALNRAKYVIESYPDSSFVEEALVIMISAYDNLGMDDLKEDNLRILKQNYPNSLMFSKGKDTKKQDWWKFWDKD</sequence>
<dbReference type="GO" id="GO:0051205">
    <property type="term" value="P:protein insertion into membrane"/>
    <property type="evidence" value="ECO:0007669"/>
    <property type="project" value="UniProtKB-UniRule"/>
</dbReference>
<dbReference type="InterPro" id="IPR017689">
    <property type="entry name" value="BamD"/>
</dbReference>
<comment type="subcellular location">
    <subcellularLocation>
        <location evidence="6">Cell outer membrane</location>
        <topology evidence="6">Lipid-anchor</topology>
    </subcellularLocation>
</comment>
<feature type="domain" description="Outer membrane lipoprotein BamD-like" evidence="8">
    <location>
        <begin position="32"/>
        <end position="234"/>
    </location>
</feature>
<keyword evidence="10" id="KW-1185">Reference proteome</keyword>
<keyword evidence="4 6" id="KW-0998">Cell outer membrane</keyword>
<dbReference type="HAMAP" id="MF_00922">
    <property type="entry name" value="OM_assembly_BamD"/>
    <property type="match status" value="1"/>
</dbReference>
<evidence type="ECO:0000256" key="4">
    <source>
        <dbReference type="ARBA" id="ARBA00023237"/>
    </source>
</evidence>
<dbReference type="NCBIfam" id="TIGR03302">
    <property type="entry name" value="OM_YfiO"/>
    <property type="match status" value="1"/>
</dbReference>
<dbReference type="SUPFAM" id="SSF48452">
    <property type="entry name" value="TPR-like"/>
    <property type="match status" value="1"/>
</dbReference>
<keyword evidence="5 6" id="KW-0449">Lipoprotein</keyword>
<feature type="signal peptide" evidence="7">
    <location>
        <begin position="1"/>
        <end position="19"/>
    </location>
</feature>
<evidence type="ECO:0000256" key="5">
    <source>
        <dbReference type="ARBA" id="ARBA00023288"/>
    </source>
</evidence>
<name>A0A0D6EWE4_9PROT</name>
<dbReference type="OrthoDB" id="9779191at2"/>
<dbReference type="AlphaFoldDB" id="A0A0D6EWE4"/>
<keyword evidence="1 6" id="KW-0732">Signal</keyword>
<dbReference type="PROSITE" id="PS51257">
    <property type="entry name" value="PROKAR_LIPOPROTEIN"/>
    <property type="match status" value="1"/>
</dbReference>
<dbReference type="Pfam" id="PF13525">
    <property type="entry name" value="YfiO"/>
    <property type="match status" value="1"/>
</dbReference>
<dbReference type="PANTHER" id="PTHR37423:SF1">
    <property type="entry name" value="OUTER MEMBRANE PROTEIN ASSEMBLY FACTOR BAMD"/>
    <property type="match status" value="1"/>
</dbReference>
<dbReference type="STRING" id="1581557.BN1208_0889"/>
<dbReference type="PANTHER" id="PTHR37423">
    <property type="entry name" value="SOLUBLE LYTIC MUREIN TRANSGLYCOSYLASE-RELATED"/>
    <property type="match status" value="1"/>
</dbReference>
<dbReference type="Gene3D" id="1.25.40.10">
    <property type="entry name" value="Tetratricopeptide repeat domain"/>
    <property type="match status" value="1"/>
</dbReference>
<proteinExistence type="inferred from homology"/>
<evidence type="ECO:0000313" key="9">
    <source>
        <dbReference type="EMBL" id="CEZ19774.1"/>
    </source>
</evidence>
<dbReference type="KEGG" id="mbat:BN1208_0889"/>
<reference evidence="10" key="1">
    <citation type="submission" date="2014-12" db="EMBL/GenBank/DDBJ databases">
        <authorList>
            <person name="Salcher M.M."/>
        </authorList>
    </citation>
    <scope>NUCLEOTIDE SEQUENCE [LARGE SCALE GENOMIC DNA]</scope>
    <source>
        <strain evidence="10">MMS-10A-171</strain>
    </source>
</reference>
<organism evidence="9 10">
    <name type="scientific">Candidatus Methylopumilus planktonicus</name>
    <dbReference type="NCBI Taxonomy" id="1581557"/>
    <lineage>
        <taxon>Bacteria</taxon>
        <taxon>Pseudomonadati</taxon>
        <taxon>Pseudomonadota</taxon>
        <taxon>Betaproteobacteria</taxon>
        <taxon>Nitrosomonadales</taxon>
        <taxon>Methylophilaceae</taxon>
        <taxon>Candidatus Methylopumilus</taxon>
    </lineage>
</organism>
<dbReference type="HOGENOM" id="CLU_065982_0_1_4"/>
<evidence type="ECO:0000256" key="6">
    <source>
        <dbReference type="HAMAP-Rule" id="MF_00922"/>
    </source>
</evidence>
<dbReference type="GO" id="GO:0043165">
    <property type="term" value="P:Gram-negative-bacterium-type cell outer membrane assembly"/>
    <property type="evidence" value="ECO:0007669"/>
    <property type="project" value="UniProtKB-UniRule"/>
</dbReference>
<dbReference type="Proteomes" id="UP000064007">
    <property type="component" value="Chromosome 1"/>
</dbReference>
<evidence type="ECO:0000256" key="1">
    <source>
        <dbReference type="ARBA" id="ARBA00022729"/>
    </source>
</evidence>
<evidence type="ECO:0000259" key="8">
    <source>
        <dbReference type="Pfam" id="PF13525"/>
    </source>
</evidence>
<gene>
    <name evidence="6 9" type="primary">bamD</name>
    <name evidence="9" type="ORF">BN1208_0889</name>
</gene>
<evidence type="ECO:0000313" key="10">
    <source>
        <dbReference type="Proteomes" id="UP000064007"/>
    </source>
</evidence>
<comment type="function">
    <text evidence="6">Part of the outer membrane protein assembly complex, which is involved in assembly and insertion of beta-barrel proteins into the outer membrane.</text>
</comment>
<dbReference type="GO" id="GO:1990063">
    <property type="term" value="C:Bam protein complex"/>
    <property type="evidence" value="ECO:0007669"/>
    <property type="project" value="TreeGrafter"/>
</dbReference>
<dbReference type="RefSeq" id="WP_046488265.1">
    <property type="nucleotide sequence ID" value="NZ_LN827929.1"/>
</dbReference>
<evidence type="ECO:0000256" key="2">
    <source>
        <dbReference type="ARBA" id="ARBA00023136"/>
    </source>
</evidence>
<comment type="subunit">
    <text evidence="6">Part of the Bam complex.</text>
</comment>
<comment type="similarity">
    <text evidence="6">Belongs to the BamD family.</text>
</comment>
<evidence type="ECO:0000256" key="3">
    <source>
        <dbReference type="ARBA" id="ARBA00023139"/>
    </source>
</evidence>
<dbReference type="InterPro" id="IPR039565">
    <property type="entry name" value="BamD-like"/>
</dbReference>
<feature type="chain" id="PRO_5008985924" description="Outer membrane protein assembly factor BamD" evidence="7">
    <location>
        <begin position="20"/>
        <end position="266"/>
    </location>
</feature>
<dbReference type="EMBL" id="LN827929">
    <property type="protein sequence ID" value="CEZ19774.1"/>
    <property type="molecule type" value="Genomic_DNA"/>
</dbReference>
<evidence type="ECO:0000256" key="7">
    <source>
        <dbReference type="SAM" id="SignalP"/>
    </source>
</evidence>
<accession>A0A0D6EWE4</accession>